<gene>
    <name evidence="10" type="primary">miaA</name>
    <name evidence="15" type="ORF">A3D25_03855</name>
</gene>
<dbReference type="HAMAP" id="MF_00185">
    <property type="entry name" value="IPP_trans"/>
    <property type="match status" value="1"/>
</dbReference>
<dbReference type="EC" id="2.5.1.75" evidence="10"/>
<reference evidence="15 16" key="1">
    <citation type="journal article" date="2016" name="Nat. Commun.">
        <title>Thousands of microbial genomes shed light on interconnected biogeochemical processes in an aquifer system.</title>
        <authorList>
            <person name="Anantharaman K."/>
            <person name="Brown C.T."/>
            <person name="Hug L.A."/>
            <person name="Sharon I."/>
            <person name="Castelle C.J."/>
            <person name="Probst A.J."/>
            <person name="Thomas B.C."/>
            <person name="Singh A."/>
            <person name="Wilkins M.J."/>
            <person name="Karaoz U."/>
            <person name="Brodie E.L."/>
            <person name="Williams K.H."/>
            <person name="Hubbard S.S."/>
            <person name="Banfield J.F."/>
        </authorList>
    </citation>
    <scope>NUCLEOTIDE SEQUENCE [LARGE SCALE GENOMIC DNA]</scope>
</reference>
<dbReference type="Proteomes" id="UP000177328">
    <property type="component" value="Unassembled WGS sequence"/>
</dbReference>
<accession>A0A1F5KG45</accession>
<keyword evidence="14" id="KW-0175">Coiled coil</keyword>
<dbReference type="GO" id="GO:0006400">
    <property type="term" value="P:tRNA modification"/>
    <property type="evidence" value="ECO:0007669"/>
    <property type="project" value="TreeGrafter"/>
</dbReference>
<dbReference type="InterPro" id="IPR027417">
    <property type="entry name" value="P-loop_NTPase"/>
</dbReference>
<comment type="subunit">
    <text evidence="10">Monomer.</text>
</comment>
<feature type="coiled-coil region" evidence="14">
    <location>
        <begin position="135"/>
        <end position="162"/>
    </location>
</feature>
<dbReference type="EMBL" id="MFDD01000014">
    <property type="protein sequence ID" value="OGE39916.1"/>
    <property type="molecule type" value="Genomic_DNA"/>
</dbReference>
<evidence type="ECO:0000313" key="15">
    <source>
        <dbReference type="EMBL" id="OGE39916.1"/>
    </source>
</evidence>
<comment type="caution">
    <text evidence="15">The sequence shown here is derived from an EMBL/GenBank/DDBJ whole genome shotgun (WGS) entry which is preliminary data.</text>
</comment>
<proteinExistence type="inferred from homology"/>
<evidence type="ECO:0000256" key="14">
    <source>
        <dbReference type="SAM" id="Coils"/>
    </source>
</evidence>
<feature type="site" description="Interaction with substrate tRNA" evidence="10">
    <location>
        <position position="134"/>
    </location>
</feature>
<dbReference type="InterPro" id="IPR018022">
    <property type="entry name" value="IPT"/>
</dbReference>
<evidence type="ECO:0000256" key="10">
    <source>
        <dbReference type="HAMAP-Rule" id="MF_00185"/>
    </source>
</evidence>
<dbReference type="SUPFAM" id="SSF52540">
    <property type="entry name" value="P-loop containing nucleoside triphosphate hydrolases"/>
    <property type="match status" value="2"/>
</dbReference>
<feature type="binding site" evidence="10">
    <location>
        <begin position="12"/>
        <end position="17"/>
    </location>
    <ligand>
        <name>substrate</name>
    </ligand>
</feature>
<dbReference type="InterPro" id="IPR039657">
    <property type="entry name" value="Dimethylallyltransferase"/>
</dbReference>
<protein>
    <recommendedName>
        <fullName evidence="10">tRNA dimethylallyltransferase</fullName>
        <ecNumber evidence="10">2.5.1.75</ecNumber>
    </recommendedName>
    <alternativeName>
        <fullName evidence="10">Dimethylallyl diphosphate:tRNA dimethylallyltransferase</fullName>
        <shortName evidence="10">DMAPP:tRNA dimethylallyltransferase</shortName>
        <shortName evidence="10">DMATase</shortName>
    </alternativeName>
    <alternativeName>
        <fullName evidence="10">Isopentenyl-diphosphate:tRNA isopentenyltransferase</fullName>
        <shortName evidence="10">IPP transferase</shortName>
        <shortName evidence="10">IPPT</shortName>
        <shortName evidence="10">IPTase</shortName>
    </alternativeName>
</protein>
<evidence type="ECO:0000256" key="6">
    <source>
        <dbReference type="ARBA" id="ARBA00022741"/>
    </source>
</evidence>
<evidence type="ECO:0000256" key="12">
    <source>
        <dbReference type="RuleBase" id="RU003784"/>
    </source>
</evidence>
<organism evidence="15 16">
    <name type="scientific">Candidatus Daviesbacteria bacterium RIFCSPHIGHO2_02_FULL_43_12</name>
    <dbReference type="NCBI Taxonomy" id="1797776"/>
    <lineage>
        <taxon>Bacteria</taxon>
        <taxon>Candidatus Daviesiibacteriota</taxon>
    </lineage>
</organism>
<evidence type="ECO:0000256" key="7">
    <source>
        <dbReference type="ARBA" id="ARBA00022840"/>
    </source>
</evidence>
<evidence type="ECO:0000256" key="5">
    <source>
        <dbReference type="ARBA" id="ARBA00022694"/>
    </source>
</evidence>
<dbReference type="GO" id="GO:0052381">
    <property type="term" value="F:tRNA dimethylallyltransferase activity"/>
    <property type="evidence" value="ECO:0007669"/>
    <property type="project" value="UniProtKB-UniRule"/>
</dbReference>
<feature type="binding site" evidence="10">
    <location>
        <begin position="10"/>
        <end position="17"/>
    </location>
    <ligand>
        <name>ATP</name>
        <dbReference type="ChEBI" id="CHEBI:30616"/>
    </ligand>
</feature>
<dbReference type="PANTHER" id="PTHR11088">
    <property type="entry name" value="TRNA DIMETHYLALLYLTRANSFERASE"/>
    <property type="match status" value="1"/>
</dbReference>
<keyword evidence="4 10" id="KW-0808">Transferase</keyword>
<evidence type="ECO:0000256" key="2">
    <source>
        <dbReference type="ARBA" id="ARBA00003213"/>
    </source>
</evidence>
<evidence type="ECO:0000256" key="13">
    <source>
        <dbReference type="RuleBase" id="RU003785"/>
    </source>
</evidence>
<dbReference type="Pfam" id="PF01715">
    <property type="entry name" value="IPPT"/>
    <property type="match status" value="1"/>
</dbReference>
<evidence type="ECO:0000256" key="9">
    <source>
        <dbReference type="ARBA" id="ARBA00049563"/>
    </source>
</evidence>
<keyword evidence="5 10" id="KW-0819">tRNA processing</keyword>
<evidence type="ECO:0000313" key="16">
    <source>
        <dbReference type="Proteomes" id="UP000177328"/>
    </source>
</evidence>
<keyword evidence="8 10" id="KW-0460">Magnesium</keyword>
<comment type="cofactor">
    <cofactor evidence="1 10">
        <name>Mg(2+)</name>
        <dbReference type="ChEBI" id="CHEBI:18420"/>
    </cofactor>
</comment>
<feature type="region of interest" description="Interaction with substrate tRNA" evidence="10">
    <location>
        <begin position="35"/>
        <end position="38"/>
    </location>
</feature>
<dbReference type="NCBIfam" id="TIGR00174">
    <property type="entry name" value="miaA"/>
    <property type="match status" value="1"/>
</dbReference>
<dbReference type="GO" id="GO:0005524">
    <property type="term" value="F:ATP binding"/>
    <property type="evidence" value="ECO:0007669"/>
    <property type="project" value="UniProtKB-UniRule"/>
</dbReference>
<comment type="caution">
    <text evidence="10">Lacks conserved residue(s) required for the propagation of feature annotation.</text>
</comment>
<name>A0A1F5KG45_9BACT</name>
<sequence length="315" mass="35626">MTPKLLIITGPTATGKTDLGIKLAKRFNGELIACDSRQVYLGLDLGTGKYPERFESLQKLPGQWIVDGVSIHGYDLINPTSSYNVVRYVAFVKKVLRNITDKNKLPIIVGGTGLYLKALLSGIEDSSPPDLKLRQDLATLNIEQLQEKLKTLNKEALVLMNESDSKNPRRLARAIEKALDGNTQTKILGIEKDYDVFKIILTAPLAYLYERVDKRVASRMEQGMLAEARELNEKILSLPRMKQLGLEYGIMADYLSGVITTPTQLEGILKLKIRHFVKRQQTWFKKEKEGLWVDISKGYLDRVEKLVGKWYDTKA</sequence>
<dbReference type="Gene3D" id="3.40.50.300">
    <property type="entry name" value="P-loop containing nucleotide triphosphate hydrolases"/>
    <property type="match status" value="1"/>
</dbReference>
<dbReference type="Gene3D" id="1.10.287.890">
    <property type="entry name" value="Crystal structure of tRNA isopentenylpyrophosphate transferase (bh2366) domain"/>
    <property type="match status" value="1"/>
</dbReference>
<feature type="site" description="Interaction with substrate tRNA" evidence="10">
    <location>
        <position position="112"/>
    </location>
</feature>
<evidence type="ECO:0000256" key="3">
    <source>
        <dbReference type="ARBA" id="ARBA00005842"/>
    </source>
</evidence>
<comment type="similarity">
    <text evidence="3 10 13">Belongs to the IPP transferase family.</text>
</comment>
<comment type="function">
    <text evidence="2 10 12">Catalyzes the transfer of a dimethylallyl group onto the adenine at position 37 in tRNAs that read codons beginning with uridine, leading to the formation of N6-(dimethylallyl)adenosine (i(6)A).</text>
</comment>
<keyword evidence="6 10" id="KW-0547">Nucleotide-binding</keyword>
<evidence type="ECO:0000256" key="11">
    <source>
        <dbReference type="RuleBase" id="RU003783"/>
    </source>
</evidence>
<dbReference type="AlphaFoldDB" id="A0A1F5KG45"/>
<comment type="catalytic activity">
    <reaction evidence="9 10 11">
        <text>adenosine(37) in tRNA + dimethylallyl diphosphate = N(6)-dimethylallyladenosine(37) in tRNA + diphosphate</text>
        <dbReference type="Rhea" id="RHEA:26482"/>
        <dbReference type="Rhea" id="RHEA-COMP:10162"/>
        <dbReference type="Rhea" id="RHEA-COMP:10375"/>
        <dbReference type="ChEBI" id="CHEBI:33019"/>
        <dbReference type="ChEBI" id="CHEBI:57623"/>
        <dbReference type="ChEBI" id="CHEBI:74411"/>
        <dbReference type="ChEBI" id="CHEBI:74415"/>
        <dbReference type="EC" id="2.5.1.75"/>
    </reaction>
</comment>
<evidence type="ECO:0000256" key="8">
    <source>
        <dbReference type="ARBA" id="ARBA00022842"/>
    </source>
</evidence>
<evidence type="ECO:0000256" key="4">
    <source>
        <dbReference type="ARBA" id="ARBA00022679"/>
    </source>
</evidence>
<keyword evidence="7 10" id="KW-0067">ATP-binding</keyword>
<dbReference type="PANTHER" id="PTHR11088:SF60">
    <property type="entry name" value="TRNA DIMETHYLALLYLTRANSFERASE"/>
    <property type="match status" value="1"/>
</dbReference>
<evidence type="ECO:0000256" key="1">
    <source>
        <dbReference type="ARBA" id="ARBA00001946"/>
    </source>
</evidence>